<feature type="domain" description="7TM-DISM receptor extracellular" evidence="4">
    <location>
        <begin position="74"/>
        <end position="159"/>
    </location>
</feature>
<dbReference type="InterPro" id="IPR011622">
    <property type="entry name" value="7TMR_DISM_rcpt_extracell_dom2"/>
</dbReference>
<evidence type="ECO:0000259" key="3">
    <source>
        <dbReference type="Pfam" id="PF07695"/>
    </source>
</evidence>
<dbReference type="InterPro" id="IPR011623">
    <property type="entry name" value="7TMR_DISM_rcpt_extracell_dom1"/>
</dbReference>
<dbReference type="Gene3D" id="3.30.565.10">
    <property type="entry name" value="Histidine kinase-like ATPase, C-terminal domain"/>
    <property type="match status" value="1"/>
</dbReference>
<dbReference type="InterPro" id="IPR036890">
    <property type="entry name" value="HATPase_C_sf"/>
</dbReference>
<dbReference type="Pfam" id="PF07696">
    <property type="entry name" value="7TMR-DISMED2"/>
    <property type="match status" value="1"/>
</dbReference>
<dbReference type="PANTHER" id="PTHR34220:SF7">
    <property type="entry name" value="SENSOR HISTIDINE KINASE YPDA"/>
    <property type="match status" value="1"/>
</dbReference>
<dbReference type="GO" id="GO:0016020">
    <property type="term" value="C:membrane"/>
    <property type="evidence" value="ECO:0007669"/>
    <property type="project" value="InterPro"/>
</dbReference>
<feature type="transmembrane region" description="Helical" evidence="1">
    <location>
        <begin position="228"/>
        <end position="249"/>
    </location>
</feature>
<keyword evidence="1" id="KW-0472">Membrane</keyword>
<dbReference type="Proteomes" id="UP000295706">
    <property type="component" value="Unassembled WGS sequence"/>
</dbReference>
<organism evidence="5 6">
    <name type="scientific">Arundinibacter roseus</name>
    <dbReference type="NCBI Taxonomy" id="2070510"/>
    <lineage>
        <taxon>Bacteria</taxon>
        <taxon>Pseudomonadati</taxon>
        <taxon>Bacteroidota</taxon>
        <taxon>Cytophagia</taxon>
        <taxon>Cytophagales</taxon>
        <taxon>Spirosomataceae</taxon>
        <taxon>Arundinibacter</taxon>
    </lineage>
</organism>
<accession>A0A4R4KL89</accession>
<evidence type="ECO:0000313" key="5">
    <source>
        <dbReference type="EMBL" id="TDB67341.1"/>
    </source>
</evidence>
<keyword evidence="1" id="KW-1133">Transmembrane helix</keyword>
<keyword evidence="1" id="KW-0812">Transmembrane</keyword>
<dbReference type="EMBL" id="SMJU01000003">
    <property type="protein sequence ID" value="TDB67341.1"/>
    <property type="molecule type" value="Genomic_DNA"/>
</dbReference>
<feature type="domain" description="7TM-DISM receptor extracellular" evidence="3">
    <location>
        <begin position="206"/>
        <end position="416"/>
    </location>
</feature>
<evidence type="ECO:0000259" key="2">
    <source>
        <dbReference type="Pfam" id="PF06580"/>
    </source>
</evidence>
<reference evidence="5 6" key="1">
    <citation type="submission" date="2019-02" db="EMBL/GenBank/DDBJ databases">
        <title>Arundinibacter roseus gen. nov., sp. nov., a new member of the family Cytophagaceae.</title>
        <authorList>
            <person name="Szuroczki S."/>
            <person name="Khayer B."/>
            <person name="Sproer C."/>
            <person name="Toumi M."/>
            <person name="Szabo A."/>
            <person name="Felfoldi T."/>
            <person name="Schumann P."/>
            <person name="Toth E."/>
        </authorList>
    </citation>
    <scope>NUCLEOTIDE SEQUENCE [LARGE SCALE GENOMIC DNA]</scope>
    <source>
        <strain evidence="5 6">DMA-k-7a</strain>
    </source>
</reference>
<dbReference type="Pfam" id="PF07695">
    <property type="entry name" value="7TMR-DISM_7TM"/>
    <property type="match status" value="1"/>
</dbReference>
<dbReference type="InterPro" id="IPR050640">
    <property type="entry name" value="Bact_2-comp_sensor_kinase"/>
</dbReference>
<feature type="domain" description="Signal transduction histidine kinase internal region" evidence="2">
    <location>
        <begin position="449"/>
        <end position="527"/>
    </location>
</feature>
<feature type="transmembrane region" description="Helical" evidence="1">
    <location>
        <begin position="359"/>
        <end position="376"/>
    </location>
</feature>
<feature type="transmembrane region" description="Helical" evidence="1">
    <location>
        <begin position="203"/>
        <end position="221"/>
    </location>
</feature>
<dbReference type="Gene3D" id="2.60.40.2380">
    <property type="match status" value="1"/>
</dbReference>
<dbReference type="GO" id="GO:0000155">
    <property type="term" value="F:phosphorelay sensor kinase activity"/>
    <property type="evidence" value="ECO:0007669"/>
    <property type="project" value="InterPro"/>
</dbReference>
<feature type="transmembrane region" description="Helical" evidence="1">
    <location>
        <begin position="298"/>
        <end position="316"/>
    </location>
</feature>
<feature type="transmembrane region" description="Helical" evidence="1">
    <location>
        <begin position="396"/>
        <end position="414"/>
    </location>
</feature>
<feature type="transmembrane region" description="Helical" evidence="1">
    <location>
        <begin position="269"/>
        <end position="286"/>
    </location>
</feature>
<evidence type="ECO:0000259" key="4">
    <source>
        <dbReference type="Pfam" id="PF07696"/>
    </source>
</evidence>
<dbReference type="OrthoDB" id="6190788at2"/>
<gene>
    <name evidence="5" type="ORF">EZE20_05160</name>
</gene>
<keyword evidence="6" id="KW-1185">Reference proteome</keyword>
<dbReference type="Pfam" id="PF06580">
    <property type="entry name" value="His_kinase"/>
    <property type="match status" value="1"/>
</dbReference>
<comment type="caution">
    <text evidence="5">The sequence shown here is derived from an EMBL/GenBank/DDBJ whole genome shotgun (WGS) entry which is preliminary data.</text>
</comment>
<feature type="transmembrane region" description="Helical" evidence="1">
    <location>
        <begin position="328"/>
        <end position="350"/>
    </location>
</feature>
<name>A0A4R4KL89_9BACT</name>
<dbReference type="AlphaFoldDB" id="A0A4R4KL89"/>
<protein>
    <submittedName>
        <fullName evidence="5">Sensor protein lytS</fullName>
    </submittedName>
</protein>
<dbReference type="InterPro" id="IPR010559">
    <property type="entry name" value="Sig_transdc_His_kin_internal"/>
</dbReference>
<evidence type="ECO:0000256" key="1">
    <source>
        <dbReference type="SAM" id="Phobius"/>
    </source>
</evidence>
<dbReference type="RefSeq" id="WP_132115226.1">
    <property type="nucleotide sequence ID" value="NZ_SMJU01000003.1"/>
</dbReference>
<evidence type="ECO:0000313" key="6">
    <source>
        <dbReference type="Proteomes" id="UP000295706"/>
    </source>
</evidence>
<dbReference type="SUPFAM" id="SSF55874">
    <property type="entry name" value="ATPase domain of HSP90 chaperone/DNA topoisomerase II/histidine kinase"/>
    <property type="match status" value="1"/>
</dbReference>
<proteinExistence type="predicted"/>
<sequence length="669" mass="76859">MTQTLVRALWLGILFVLSGSLSAWPLDTLDTQTLPDRFYLYERTQVLETSLETSLSDALSRPGWAPLQPDSPTRSDRAYWLRVVLKNSADQEKKFFIYTTVNQTVTVYFSSRESAESVQAGSMIPTPQWASAESDMYIPLVIPAKGSLPLTIRVANAQSWLPFWTGLNSPRPALSLLMESELYHYRRHFSDVRGNLPEFSYRTWVQGALAFWLVFIGLIFLRHRHRLYQYYSLYVLGAFLYAILKSRTYTPLGQWLSYAPMLRTHLPEVVLWAATAAYFYFISELLELPQNHPRINQWLRRVAWVFMGYAVLYGVVMSMTNDGGFHLIAYRAIRFVGLVVHLFTIGWIALRVQSPLTRYVVWGYSVLAVVGILAWLRSSEILLKGVKLPGSVDDLFTITFGVLLEILVFALALAHRIKLLNDERQVSQQEHLQMIEKKNSYERQLAETEMKALRSQLNPHFLFNSLNSLEYLILTKDNTKASSYLTKFSRLLRTILNHSRAKTISLQEELNVLKLYLEIEKNRFGDGFRFSIDLTPDIDQEAIVIPPLLLQPFVENAIWHGLMPSPLPDKTLAVRLTLPNENTLLIEIEDNGIGRKKSAEMKQHSLKFQKSLGMEIINQRIVLFNQTYVSQMQVDILDVDPVGTLVRITYHLNYESESSERHVDIPTAP</sequence>
<dbReference type="PANTHER" id="PTHR34220">
    <property type="entry name" value="SENSOR HISTIDINE KINASE YPDA"/>
    <property type="match status" value="1"/>
</dbReference>